<dbReference type="GO" id="GO:0030007">
    <property type="term" value="P:intracellular potassium ion homeostasis"/>
    <property type="evidence" value="ECO:0007669"/>
    <property type="project" value="TreeGrafter"/>
</dbReference>
<dbReference type="SUPFAM" id="SSF81653">
    <property type="entry name" value="Calcium ATPase, transduction domain A"/>
    <property type="match status" value="1"/>
</dbReference>
<gene>
    <name evidence="10" type="ORF">CLOSAC_41060</name>
</gene>
<keyword evidence="3" id="KW-1003">Cell membrane</keyword>
<feature type="domain" description="P-type ATPase A" evidence="8">
    <location>
        <begin position="112"/>
        <end position="224"/>
    </location>
</feature>
<dbReference type="InterPro" id="IPR004014">
    <property type="entry name" value="ATPase_P-typ_cation-transptr_N"/>
</dbReference>
<evidence type="ECO:0000256" key="4">
    <source>
        <dbReference type="ARBA" id="ARBA00022692"/>
    </source>
</evidence>
<evidence type="ECO:0000256" key="5">
    <source>
        <dbReference type="ARBA" id="ARBA00022989"/>
    </source>
</evidence>
<evidence type="ECO:0000259" key="8">
    <source>
        <dbReference type="Pfam" id="PF00122"/>
    </source>
</evidence>
<dbReference type="GO" id="GO:1902600">
    <property type="term" value="P:proton transmembrane transport"/>
    <property type="evidence" value="ECO:0007669"/>
    <property type="project" value="TreeGrafter"/>
</dbReference>
<dbReference type="GO" id="GO:1990573">
    <property type="term" value="P:potassium ion import across plasma membrane"/>
    <property type="evidence" value="ECO:0007669"/>
    <property type="project" value="TreeGrafter"/>
</dbReference>
<feature type="transmembrane region" description="Helical" evidence="7">
    <location>
        <begin position="276"/>
        <end position="293"/>
    </location>
</feature>
<dbReference type="Pfam" id="PF13246">
    <property type="entry name" value="Cation_ATPase"/>
    <property type="match status" value="1"/>
</dbReference>
<comment type="caution">
    <text evidence="10">The sequence shown here is derived from an EMBL/GenBank/DDBJ whole genome shotgun (WGS) entry which is preliminary data.</text>
</comment>
<feature type="transmembrane region" description="Helical" evidence="7">
    <location>
        <begin position="247"/>
        <end position="264"/>
    </location>
</feature>
<dbReference type="GO" id="GO:0000166">
    <property type="term" value="F:nucleotide binding"/>
    <property type="evidence" value="ECO:0007669"/>
    <property type="project" value="InterPro"/>
</dbReference>
<dbReference type="GO" id="GO:0005391">
    <property type="term" value="F:P-type sodium:potassium-exchanging transporter activity"/>
    <property type="evidence" value="ECO:0007669"/>
    <property type="project" value="TreeGrafter"/>
</dbReference>
<dbReference type="EC" id="3.6.3.8" evidence="10"/>
<dbReference type="SUPFAM" id="SSF56784">
    <property type="entry name" value="HAD-like"/>
    <property type="match status" value="1"/>
</dbReference>
<dbReference type="GO" id="GO:0036376">
    <property type="term" value="P:sodium ion export across plasma membrane"/>
    <property type="evidence" value="ECO:0007669"/>
    <property type="project" value="TreeGrafter"/>
</dbReference>
<organism evidence="10 11">
    <name type="scientific">Clostridium saccharobutylicum</name>
    <dbReference type="NCBI Taxonomy" id="169679"/>
    <lineage>
        <taxon>Bacteria</taxon>
        <taxon>Bacillati</taxon>
        <taxon>Bacillota</taxon>
        <taxon>Clostridia</taxon>
        <taxon>Eubacteriales</taxon>
        <taxon>Clostridiaceae</taxon>
        <taxon>Clostridium</taxon>
    </lineage>
</organism>
<dbReference type="GO" id="GO:0016787">
    <property type="term" value="F:hydrolase activity"/>
    <property type="evidence" value="ECO:0007669"/>
    <property type="project" value="UniProtKB-KW"/>
</dbReference>
<dbReference type="PANTHER" id="PTHR43294">
    <property type="entry name" value="SODIUM/POTASSIUM-TRANSPORTING ATPASE SUBUNIT ALPHA"/>
    <property type="match status" value="1"/>
</dbReference>
<dbReference type="AlphaFoldDB" id="A0A1S8MR87"/>
<sequence length="839" mass="94808">MEKYCNNSWTKIVEWFNSDVQLGISDKDCAAIRQKYGGNKMDLPSANKLYVHIFNALKQKVLMLQLIVVIILFLLKYYLLSSVVGGFLILNLSITILHIRKRDREIIRLQKLASTEAIVIRDGIEKVIKSDELVVGDMVKFFTDSIIPADLRIINANDVKVDENFITGDEQHKKKNEQKIIGSIDSLKEMQNILFKGSKIECGNGLGIVIATGKSTQLGRILAMLIYSSSRKHNFAEMILKKMEKDLLIYLLAIISVGSYFIYFGQDIQKKCVATALFALGCLPFGIIAFFSFKGVIKKFANENVDILNFSVFNLIKDVNILFLDKVGAISKKEMVVKKLFINDDLISTDDPYLKETTFDRVVEISLICNNASYDMGVKSEVGGLDEIAFLRYGTRKKFSKYRIDNAYSRIIEIPMDSDKRFLTIVTRLSNRYRANTRGNVDAVLEQCTHIMIEGVERELTEEYKTKIKTMDMNFSIEGLITQGFAYRNFTYEPSSDENIESNMVFVGIVGLENPLEDDLHISLNKIKDKGLVPIIFTEESKLSAITNAKKANLIKNSNQVVAGIELDSLNQQELKELLCRVRVFCRVTSEIKSKIISLFIKDGHQVVTTGELYGDLPALNLSNVGIAKGNVSPVVKKISDVYIKENYLDGFFKIRDFSRALNKNIDRTFNTFYIMILSELFILIGSIIIGQTEGLDFWNVLILNGILLVPLSLINILNEGRNISKNEIVIKSLILSIITMISIYKVNGKEATIIPLTIISIGMLISTLFNNNVSLRKFSNELKLAIISFILILISVGCIVIINGIVPRDIIIIELIVSVIFLIIFEILSRKWKNSLMR</sequence>
<evidence type="ECO:0000256" key="7">
    <source>
        <dbReference type="SAM" id="Phobius"/>
    </source>
</evidence>
<dbReference type="EMBL" id="LZYZ01000009">
    <property type="protein sequence ID" value="OOM06678.1"/>
    <property type="molecule type" value="Genomic_DNA"/>
</dbReference>
<evidence type="ECO:0000313" key="10">
    <source>
        <dbReference type="EMBL" id="OOM06678.1"/>
    </source>
</evidence>
<keyword evidence="10" id="KW-0378">Hydrolase</keyword>
<protein>
    <submittedName>
        <fullName evidence="10">Calcium-transporting ATPase 1</fullName>
        <ecNumber evidence="10">3.6.3.8</ecNumber>
    </submittedName>
</protein>
<dbReference type="SUPFAM" id="SSF81660">
    <property type="entry name" value="Metal cation-transporting ATPase, ATP-binding domain N"/>
    <property type="match status" value="1"/>
</dbReference>
<dbReference type="InterPro" id="IPR023298">
    <property type="entry name" value="ATPase_P-typ_TM_dom_sf"/>
</dbReference>
<dbReference type="InterPro" id="IPR036412">
    <property type="entry name" value="HAD-like_sf"/>
</dbReference>
<dbReference type="RefSeq" id="WP_077867100.1">
    <property type="nucleotide sequence ID" value="NZ_LZYZ01000009.1"/>
</dbReference>
<dbReference type="PANTHER" id="PTHR43294:SF21">
    <property type="entry name" value="CATION TRANSPORTING ATPASE"/>
    <property type="match status" value="1"/>
</dbReference>
<reference evidence="10 11" key="1">
    <citation type="submission" date="2016-05" db="EMBL/GenBank/DDBJ databases">
        <title>Microbial solvent formation.</title>
        <authorList>
            <person name="Poehlein A."/>
            <person name="Montoya Solano J.D."/>
            <person name="Flitsch S."/>
            <person name="Krabben P."/>
            <person name="Duerre P."/>
            <person name="Daniel R."/>
        </authorList>
    </citation>
    <scope>NUCLEOTIDE SEQUENCE [LARGE SCALE GENOMIC DNA]</scope>
    <source>
        <strain evidence="10 11">L1-8</strain>
    </source>
</reference>
<feature type="transmembrane region" description="Helical" evidence="7">
    <location>
        <begin position="753"/>
        <end position="771"/>
    </location>
</feature>
<dbReference type="InterPro" id="IPR050510">
    <property type="entry name" value="Cation_transp_ATPase_P-type"/>
</dbReference>
<feature type="transmembrane region" description="Helical" evidence="7">
    <location>
        <begin position="811"/>
        <end position="829"/>
    </location>
</feature>
<proteinExistence type="inferred from homology"/>
<dbReference type="InterPro" id="IPR008250">
    <property type="entry name" value="ATPase_P-typ_transduc_dom_A_sf"/>
</dbReference>
<evidence type="ECO:0000256" key="3">
    <source>
        <dbReference type="ARBA" id="ARBA00022475"/>
    </source>
</evidence>
<dbReference type="InterPro" id="IPR023299">
    <property type="entry name" value="ATPase_P-typ_cyto_dom_N"/>
</dbReference>
<feature type="transmembrane region" description="Helical" evidence="7">
    <location>
        <begin position="673"/>
        <end position="692"/>
    </location>
</feature>
<evidence type="ECO:0000256" key="2">
    <source>
        <dbReference type="ARBA" id="ARBA00005675"/>
    </source>
</evidence>
<dbReference type="PRINTS" id="PR00119">
    <property type="entry name" value="CATATPASE"/>
</dbReference>
<keyword evidence="6 7" id="KW-0472">Membrane</keyword>
<dbReference type="SUPFAM" id="SSF81665">
    <property type="entry name" value="Calcium ATPase, transmembrane domain M"/>
    <property type="match status" value="1"/>
</dbReference>
<feature type="domain" description="Cation-transporting P-type ATPase N-terminal" evidence="9">
    <location>
        <begin position="7"/>
        <end position="71"/>
    </location>
</feature>
<feature type="transmembrane region" description="Helical" evidence="7">
    <location>
        <begin position="49"/>
        <end position="73"/>
    </location>
</feature>
<evidence type="ECO:0000313" key="11">
    <source>
        <dbReference type="Proteomes" id="UP000191154"/>
    </source>
</evidence>
<dbReference type="STRING" id="169679.CSACC_10650"/>
<dbReference type="Gene3D" id="3.40.1110.10">
    <property type="entry name" value="Calcium-transporting ATPase, cytoplasmic domain N"/>
    <property type="match status" value="1"/>
</dbReference>
<dbReference type="GO" id="GO:0006883">
    <property type="term" value="P:intracellular sodium ion homeostasis"/>
    <property type="evidence" value="ECO:0007669"/>
    <property type="project" value="TreeGrafter"/>
</dbReference>
<feature type="transmembrane region" description="Helical" evidence="7">
    <location>
        <begin position="79"/>
        <end position="99"/>
    </location>
</feature>
<dbReference type="InterPro" id="IPR023214">
    <property type="entry name" value="HAD_sf"/>
</dbReference>
<accession>A0A1S8MR87</accession>
<dbReference type="Pfam" id="PF00690">
    <property type="entry name" value="Cation_ATPase_N"/>
    <property type="match status" value="1"/>
</dbReference>
<comment type="subcellular location">
    <subcellularLocation>
        <location evidence="1">Cell membrane</location>
        <topology evidence="1">Multi-pass membrane protein</topology>
    </subcellularLocation>
</comment>
<evidence type="ECO:0000256" key="1">
    <source>
        <dbReference type="ARBA" id="ARBA00004651"/>
    </source>
</evidence>
<feature type="transmembrane region" description="Helical" evidence="7">
    <location>
        <begin position="729"/>
        <end position="747"/>
    </location>
</feature>
<dbReference type="Gene3D" id="1.20.1110.10">
    <property type="entry name" value="Calcium-transporting ATPase, transmembrane domain"/>
    <property type="match status" value="1"/>
</dbReference>
<evidence type="ECO:0000259" key="9">
    <source>
        <dbReference type="Pfam" id="PF00690"/>
    </source>
</evidence>
<dbReference type="InterPro" id="IPR059000">
    <property type="entry name" value="ATPase_P-type_domA"/>
</dbReference>
<name>A0A1S8MR87_CLOSA</name>
<keyword evidence="5 7" id="KW-1133">Transmembrane helix</keyword>
<feature type="transmembrane region" description="Helical" evidence="7">
    <location>
        <begin position="783"/>
        <end position="805"/>
    </location>
</feature>
<comment type="similarity">
    <text evidence="2">Belongs to the cation transport ATPase (P-type) (TC 3.A.3) family. Type IIA subfamily.</text>
</comment>
<evidence type="ECO:0000256" key="6">
    <source>
        <dbReference type="ARBA" id="ARBA00023136"/>
    </source>
</evidence>
<keyword evidence="4 7" id="KW-0812">Transmembrane</keyword>
<feature type="transmembrane region" description="Helical" evidence="7">
    <location>
        <begin position="698"/>
        <end position="717"/>
    </location>
</feature>
<dbReference type="Pfam" id="PF00122">
    <property type="entry name" value="E1-E2_ATPase"/>
    <property type="match status" value="1"/>
</dbReference>
<dbReference type="GO" id="GO:0005886">
    <property type="term" value="C:plasma membrane"/>
    <property type="evidence" value="ECO:0007669"/>
    <property type="project" value="UniProtKB-SubCell"/>
</dbReference>
<dbReference type="Gene3D" id="3.40.50.1000">
    <property type="entry name" value="HAD superfamily/HAD-like"/>
    <property type="match status" value="1"/>
</dbReference>
<dbReference type="Proteomes" id="UP000191154">
    <property type="component" value="Unassembled WGS sequence"/>
</dbReference>
<dbReference type="Gene3D" id="2.70.150.10">
    <property type="entry name" value="Calcium-transporting ATPase, cytoplasmic transduction domain A"/>
    <property type="match status" value="1"/>
</dbReference>